<evidence type="ECO:0000256" key="1">
    <source>
        <dbReference type="SAM" id="MobiDB-lite"/>
    </source>
</evidence>
<keyword evidence="3" id="KW-1185">Reference proteome</keyword>
<comment type="caution">
    <text evidence="2">The sequence shown here is derived from an EMBL/GenBank/DDBJ whole genome shotgun (WGS) entry which is preliminary data.</text>
</comment>
<dbReference type="Proteomes" id="UP000572817">
    <property type="component" value="Unassembled WGS sequence"/>
</dbReference>
<gene>
    <name evidence="2" type="ORF">GTA08_BOTSDO11871</name>
</gene>
<organism evidence="2 3">
    <name type="scientific">Botryosphaeria dothidea</name>
    <dbReference type="NCBI Taxonomy" id="55169"/>
    <lineage>
        <taxon>Eukaryota</taxon>
        <taxon>Fungi</taxon>
        <taxon>Dikarya</taxon>
        <taxon>Ascomycota</taxon>
        <taxon>Pezizomycotina</taxon>
        <taxon>Dothideomycetes</taxon>
        <taxon>Dothideomycetes incertae sedis</taxon>
        <taxon>Botryosphaeriales</taxon>
        <taxon>Botryosphaeriaceae</taxon>
        <taxon>Botryosphaeria</taxon>
    </lineage>
</organism>
<protein>
    <submittedName>
        <fullName evidence="2">Uncharacterized protein</fullName>
    </submittedName>
</protein>
<accession>A0A8H4J460</accession>
<evidence type="ECO:0000313" key="3">
    <source>
        <dbReference type="Proteomes" id="UP000572817"/>
    </source>
</evidence>
<feature type="compositionally biased region" description="Basic and acidic residues" evidence="1">
    <location>
        <begin position="151"/>
        <end position="195"/>
    </location>
</feature>
<feature type="region of interest" description="Disordered" evidence="1">
    <location>
        <begin position="124"/>
        <end position="195"/>
    </location>
</feature>
<reference evidence="2" key="1">
    <citation type="submission" date="2020-04" db="EMBL/GenBank/DDBJ databases">
        <title>Genome Assembly and Annotation of Botryosphaeria dothidea sdau 11-99, a Latent Pathogen of Apple Fruit Ring Rot in China.</title>
        <authorList>
            <person name="Yu C."/>
            <person name="Diao Y."/>
            <person name="Lu Q."/>
            <person name="Zhao J."/>
            <person name="Cui S."/>
            <person name="Peng C."/>
            <person name="He B."/>
            <person name="Liu H."/>
        </authorList>
    </citation>
    <scope>NUCLEOTIDE SEQUENCE [LARGE SCALE GENOMIC DNA]</scope>
    <source>
        <strain evidence="2">Sdau11-99</strain>
    </source>
</reference>
<name>A0A8H4J460_9PEZI</name>
<evidence type="ECO:0000313" key="2">
    <source>
        <dbReference type="EMBL" id="KAF4312722.1"/>
    </source>
</evidence>
<proteinExistence type="predicted"/>
<feature type="compositionally biased region" description="Basic and acidic residues" evidence="1">
    <location>
        <begin position="124"/>
        <end position="143"/>
    </location>
</feature>
<dbReference type="AlphaFoldDB" id="A0A8H4J460"/>
<sequence>MSSSTFAAILIVSRNLSTQRLNTTNQPARPLLPNQDGARSMPSSASRWAWAYLDPPSPMFPNQRPIAPLEDWAQWAAQRDEETAELLRCGQPRKLSREEQCERKRQERDVREWVIEEEDDDETWRVEEEERTHEQRQRVDNKRWGMQQERNQGEEGPRREVEKDQAAVVKVLRESHGERRQSYTERWVDEQEPHRDERLEQMCRDQEKVSKLDRPQLAPLRHVEFAKPPDKKEWDGVRDRWAHHREFAEQMGWLARRQERTKENGGPKC</sequence>
<dbReference type="EMBL" id="WWBZ02000002">
    <property type="protein sequence ID" value="KAF4312722.1"/>
    <property type="molecule type" value="Genomic_DNA"/>
</dbReference>